<dbReference type="PROSITE" id="PS50010">
    <property type="entry name" value="DH_2"/>
    <property type="match status" value="1"/>
</dbReference>
<keyword evidence="9" id="KW-0175">Coiled coil</keyword>
<dbReference type="InterPro" id="IPR046376">
    <property type="entry name" value="PH_Cool_Pix"/>
</dbReference>
<sequence length="707" mass="79590">MNPEEQTVTWLISLGVLSSPKKNIADPEEFLKTSLKDGVVLCKLSERLVPGFTPKYCQDPRTEADCISNIKEFLKGCSSLKVEVFEPEWLYTGDNFGKVLNTLLAVNFATQGGQLMVKARFNFKQNNEDELSFNKGEVILVTRQEEGGWWEGTLNGKTGWFPSNYVREIKPCGEFRLTSKGNKTLHAFITTVLNVRNVYMCASIFEFVEIAVNSKITSVFRLSSADSATLCGNLEDINSFQQGLCLALEECTKVPEGQQRVAACYLNLMCQIKALYLAYCSSHPSAVCILTDHSEELEKFMESHGASTGGVMTLTTSLSKPFMRLEKYPTLLQELERHVEEAHPDYTDIVKATAAFRSLLTQCQDLRKRKNLELQILSEPVRGWEGESMKSLGQVAYTSLVHVRNGCSEEKEERYLMLFPNVLVMLSASPRMSGFIYQGRLPLTGTTVTRHADEGDISHFAFDITGSMIDRITVFCSSAQELQEWLEHLQPFTKGGSPANSCFTTHGSFSSVSRGPLEPPKISKPWSLSCLRPAPPLKPSAALGYKEVESCTNKFLPGNRRKERKTSDDDIHMRRSTVALEEDAQILRVIEAYCTGASLHQTVRKECVPQVLLPEEEKIIVEEMKSNGQTVIEEKSLVDAVYALKDEVHELKKENKWMKQFLEEEQKSRKELERLVRKLAKQKNDCGWDDGSVSSRSLLRVTLPLFL</sequence>
<evidence type="ECO:0000256" key="9">
    <source>
        <dbReference type="SAM" id="Coils"/>
    </source>
</evidence>
<dbReference type="SUPFAM" id="SSF50729">
    <property type="entry name" value="PH domain-like"/>
    <property type="match status" value="1"/>
</dbReference>
<comment type="function">
    <text evidence="6">Induces bone resorption, acting probably through a signaling cascade which results in the secretion of factor(s) enhancing osteoclast formation and activity.</text>
</comment>
<dbReference type="PRINTS" id="PR00452">
    <property type="entry name" value="SH3DOMAIN"/>
</dbReference>
<evidence type="ECO:0000256" key="6">
    <source>
        <dbReference type="ARBA" id="ARBA00037432"/>
    </source>
</evidence>
<dbReference type="GeneTree" id="ENSGT00940000158723"/>
<accession>A0A3B4G452</accession>
<name>A0A3B4G452_9CICH</name>
<evidence type="ECO:0000256" key="1">
    <source>
        <dbReference type="ARBA" id="ARBA00004510"/>
    </source>
</evidence>
<dbReference type="InterPro" id="IPR001849">
    <property type="entry name" value="PH_domain"/>
</dbReference>
<evidence type="ECO:0000256" key="4">
    <source>
        <dbReference type="ARBA" id="ARBA00023043"/>
    </source>
</evidence>
<evidence type="ECO:0000259" key="13">
    <source>
        <dbReference type="PROSITE" id="PS50021"/>
    </source>
</evidence>
<evidence type="ECO:0000259" key="11">
    <source>
        <dbReference type="PROSITE" id="PS50003"/>
    </source>
</evidence>
<dbReference type="GO" id="GO:0005085">
    <property type="term" value="F:guanyl-nucleotide exchange factor activity"/>
    <property type="evidence" value="ECO:0007669"/>
    <property type="project" value="UniProtKB-KW"/>
</dbReference>
<dbReference type="CDD" id="cd00160">
    <property type="entry name" value="RhoGEF"/>
    <property type="match status" value="1"/>
</dbReference>
<dbReference type="InterPro" id="IPR001715">
    <property type="entry name" value="CH_dom"/>
</dbReference>
<evidence type="ECO:0000256" key="2">
    <source>
        <dbReference type="ARBA" id="ARBA00022443"/>
    </source>
</evidence>
<evidence type="ECO:0000256" key="8">
    <source>
        <dbReference type="PROSITE-ProRule" id="PRU00192"/>
    </source>
</evidence>
<dbReference type="InterPro" id="IPR011993">
    <property type="entry name" value="PH-like_dom_sf"/>
</dbReference>
<dbReference type="Gene3D" id="1.20.900.10">
    <property type="entry name" value="Dbl homology (DH) domain"/>
    <property type="match status" value="1"/>
</dbReference>
<dbReference type="FunFam" id="2.30.30.40:FF:000072">
    <property type="entry name" value="Unconventional Myosin IB"/>
    <property type="match status" value="1"/>
</dbReference>
<dbReference type="GO" id="GO:0005737">
    <property type="term" value="C:cytoplasm"/>
    <property type="evidence" value="ECO:0007669"/>
    <property type="project" value="TreeGrafter"/>
</dbReference>
<organism evidence="14">
    <name type="scientific">Pundamilia nyererei</name>
    <dbReference type="NCBI Taxonomy" id="303518"/>
    <lineage>
        <taxon>Eukaryota</taxon>
        <taxon>Metazoa</taxon>
        <taxon>Chordata</taxon>
        <taxon>Craniata</taxon>
        <taxon>Vertebrata</taxon>
        <taxon>Euteleostomi</taxon>
        <taxon>Actinopterygii</taxon>
        <taxon>Neopterygii</taxon>
        <taxon>Teleostei</taxon>
        <taxon>Neoteleostei</taxon>
        <taxon>Acanthomorphata</taxon>
        <taxon>Ovalentaria</taxon>
        <taxon>Cichlomorphae</taxon>
        <taxon>Cichliformes</taxon>
        <taxon>Cichlidae</taxon>
        <taxon>African cichlids</taxon>
        <taxon>Pseudocrenilabrinae</taxon>
        <taxon>Haplochromini</taxon>
        <taxon>Pundamilia</taxon>
    </lineage>
</organism>
<keyword evidence="5" id="KW-0966">Cell projection</keyword>
<evidence type="ECO:0000313" key="14">
    <source>
        <dbReference type="Ensembl" id="ENSPNYP00000016518.1"/>
    </source>
</evidence>
<dbReference type="GO" id="GO:0030027">
    <property type="term" value="C:lamellipodium"/>
    <property type="evidence" value="ECO:0007669"/>
    <property type="project" value="UniProtKB-SubCell"/>
</dbReference>
<dbReference type="SMART" id="SM00326">
    <property type="entry name" value="SH3"/>
    <property type="match status" value="1"/>
</dbReference>
<feature type="domain" description="DH" evidence="12">
    <location>
        <begin position="164"/>
        <end position="366"/>
    </location>
</feature>
<dbReference type="Pfam" id="PF16614">
    <property type="entry name" value="RhoGEF67_u2"/>
    <property type="match status" value="1"/>
</dbReference>
<keyword evidence="4" id="KW-0040">ANK repeat</keyword>
<dbReference type="SUPFAM" id="SSF48065">
    <property type="entry name" value="DBL homology domain (DH-domain)"/>
    <property type="match status" value="1"/>
</dbReference>
<dbReference type="Gene3D" id="1.10.418.10">
    <property type="entry name" value="Calponin-like domain"/>
    <property type="match status" value="1"/>
</dbReference>
<dbReference type="InterPro" id="IPR036872">
    <property type="entry name" value="CH_dom_sf"/>
</dbReference>
<dbReference type="CDD" id="cd12060">
    <property type="entry name" value="SH3_alphaPIX"/>
    <property type="match status" value="1"/>
</dbReference>
<evidence type="ECO:0000256" key="7">
    <source>
        <dbReference type="ARBA" id="ARBA00040640"/>
    </source>
</evidence>
<dbReference type="InterPro" id="IPR035788">
    <property type="entry name" value="AlphaPIX_SH3"/>
</dbReference>
<dbReference type="PANTHER" id="PTHR46026">
    <property type="entry name" value="RHO-TYPE GUANINE NUCLEOTIDE EXCHANGE FACTOR, ISOFORM F"/>
    <property type="match status" value="1"/>
</dbReference>
<dbReference type="SMART" id="SM00325">
    <property type="entry name" value="RhoGEF"/>
    <property type="match status" value="1"/>
</dbReference>
<dbReference type="Pfam" id="PF00621">
    <property type="entry name" value="RhoGEF"/>
    <property type="match status" value="1"/>
</dbReference>
<gene>
    <name evidence="14" type="primary">ARHGEF6</name>
</gene>
<keyword evidence="2 8" id="KW-0728">SH3 domain</keyword>
<dbReference type="FunFam" id="1.20.900.10:FF:000016">
    <property type="entry name" value="Rho guanine nucleotide exchange factor 6"/>
    <property type="match status" value="1"/>
</dbReference>
<reference evidence="14" key="1">
    <citation type="submission" date="2023-09" db="UniProtKB">
        <authorList>
            <consortium name="Ensembl"/>
        </authorList>
    </citation>
    <scope>IDENTIFICATION</scope>
</reference>
<feature type="domain" description="PH" evidence="11">
    <location>
        <begin position="394"/>
        <end position="494"/>
    </location>
</feature>
<dbReference type="PROSITE" id="PS50003">
    <property type="entry name" value="PH_DOMAIN"/>
    <property type="match status" value="1"/>
</dbReference>
<dbReference type="Gene3D" id="2.30.29.30">
    <property type="entry name" value="Pleckstrin-homology domain (PH domain)/Phosphotyrosine-binding domain (PTB)"/>
    <property type="match status" value="1"/>
</dbReference>
<dbReference type="Gene3D" id="1.20.5.390">
    <property type="entry name" value="L1 transposable element, trimerization domain"/>
    <property type="match status" value="1"/>
</dbReference>
<keyword evidence="3" id="KW-0344">Guanine-nucleotide releasing factor</keyword>
<proteinExistence type="predicted"/>
<dbReference type="SMART" id="SM00033">
    <property type="entry name" value="CH"/>
    <property type="match status" value="1"/>
</dbReference>
<dbReference type="Gene3D" id="2.30.30.40">
    <property type="entry name" value="SH3 Domains"/>
    <property type="match status" value="1"/>
</dbReference>
<feature type="domain" description="SH3" evidence="10">
    <location>
        <begin position="112"/>
        <end position="171"/>
    </location>
</feature>
<feature type="coiled-coil region" evidence="9">
    <location>
        <begin position="658"/>
        <end position="685"/>
    </location>
</feature>
<dbReference type="PROSITE" id="PS50002">
    <property type="entry name" value="SH3"/>
    <property type="match status" value="1"/>
</dbReference>
<dbReference type="PANTHER" id="PTHR46026:SF2">
    <property type="entry name" value="RHO GUANINE NUCLEOTIDE EXCHANGE FACTOR 6"/>
    <property type="match status" value="1"/>
</dbReference>
<comment type="subcellular location">
    <subcellularLocation>
        <location evidence="1">Cell projection</location>
        <location evidence="1">Lamellipodium</location>
    </subcellularLocation>
</comment>
<dbReference type="InterPro" id="IPR035899">
    <property type="entry name" value="DBL_dom_sf"/>
</dbReference>
<dbReference type="SMART" id="SM00233">
    <property type="entry name" value="PH"/>
    <property type="match status" value="1"/>
</dbReference>
<dbReference type="InterPro" id="IPR032409">
    <property type="entry name" value="GEF6/7_CC"/>
</dbReference>
<dbReference type="SUPFAM" id="SSF50044">
    <property type="entry name" value="SH3-domain"/>
    <property type="match status" value="1"/>
</dbReference>
<dbReference type="Pfam" id="PF07653">
    <property type="entry name" value="SH3_2"/>
    <property type="match status" value="1"/>
</dbReference>
<protein>
    <recommendedName>
        <fullName evidence="7">Osteoclast-stimulating factor 1</fullName>
    </recommendedName>
</protein>
<dbReference type="InterPro" id="IPR001452">
    <property type="entry name" value="SH3_domain"/>
</dbReference>
<dbReference type="Pfam" id="PF16523">
    <property type="entry name" value="betaPIX_CC"/>
    <property type="match status" value="1"/>
</dbReference>
<dbReference type="SUPFAM" id="SSF47576">
    <property type="entry name" value="Calponin-homology domain, CH-domain"/>
    <property type="match status" value="1"/>
</dbReference>
<dbReference type="PROSITE" id="PS50021">
    <property type="entry name" value="CH"/>
    <property type="match status" value="1"/>
</dbReference>
<dbReference type="InterPro" id="IPR000219">
    <property type="entry name" value="DH_dom"/>
</dbReference>
<evidence type="ECO:0000256" key="3">
    <source>
        <dbReference type="ARBA" id="ARBA00022658"/>
    </source>
</evidence>
<evidence type="ECO:0000256" key="5">
    <source>
        <dbReference type="ARBA" id="ARBA00023273"/>
    </source>
</evidence>
<dbReference type="InterPro" id="IPR036028">
    <property type="entry name" value="SH3-like_dom_sf"/>
</dbReference>
<evidence type="ECO:0000259" key="10">
    <source>
        <dbReference type="PROSITE" id="PS50002"/>
    </source>
</evidence>
<dbReference type="Ensembl" id="ENSPNYT00000016928.1">
    <property type="protein sequence ID" value="ENSPNYP00000016518.1"/>
    <property type="gene ID" value="ENSPNYG00000012387.1"/>
</dbReference>
<dbReference type="GO" id="GO:0030032">
    <property type="term" value="P:lamellipodium assembly"/>
    <property type="evidence" value="ECO:0007669"/>
    <property type="project" value="TreeGrafter"/>
</dbReference>
<dbReference type="CDD" id="cd01225">
    <property type="entry name" value="PH_Cool_Pix"/>
    <property type="match status" value="1"/>
</dbReference>
<dbReference type="Pfam" id="PF00307">
    <property type="entry name" value="CH"/>
    <property type="match status" value="1"/>
</dbReference>
<dbReference type="AlphaFoldDB" id="A0A3B4G452"/>
<evidence type="ECO:0000259" key="12">
    <source>
        <dbReference type="PROSITE" id="PS50010"/>
    </source>
</evidence>
<feature type="domain" description="Calponin-homology (CH)" evidence="13">
    <location>
        <begin position="1"/>
        <end position="111"/>
    </location>
</feature>
<dbReference type="Pfam" id="PF00169">
    <property type="entry name" value="PH"/>
    <property type="match status" value="1"/>
</dbReference>